<dbReference type="AlphaFoldDB" id="A0A285MVA5"/>
<keyword evidence="5" id="KW-1185">Reference proteome</keyword>
<dbReference type="InterPro" id="IPR050065">
    <property type="entry name" value="GlmU-like"/>
</dbReference>
<dbReference type="RefSeq" id="WP_097045923.1">
    <property type="nucleotide sequence ID" value="NZ_OBEH01000003.1"/>
</dbReference>
<dbReference type="GO" id="GO:0016779">
    <property type="term" value="F:nucleotidyltransferase activity"/>
    <property type="evidence" value="ECO:0007669"/>
    <property type="project" value="UniProtKB-KW"/>
</dbReference>
<reference evidence="5" key="1">
    <citation type="submission" date="2017-09" db="EMBL/GenBank/DDBJ databases">
        <authorList>
            <person name="Varghese N."/>
            <person name="Submissions S."/>
        </authorList>
    </citation>
    <scope>NUCLEOTIDE SEQUENCE [LARGE SCALE GENOMIC DNA]</scope>
    <source>
        <strain evidence="5">DSM 25885</strain>
    </source>
</reference>
<dbReference type="EMBL" id="OBEH01000003">
    <property type="protein sequence ID" value="SNZ00467.1"/>
    <property type="molecule type" value="Genomic_DNA"/>
</dbReference>
<dbReference type="SUPFAM" id="SSF53448">
    <property type="entry name" value="Nucleotide-diphospho-sugar transferases"/>
    <property type="match status" value="1"/>
</dbReference>
<feature type="domain" description="Nucleotidyl transferase" evidence="3">
    <location>
        <begin position="37"/>
        <end position="220"/>
    </location>
</feature>
<evidence type="ECO:0000259" key="3">
    <source>
        <dbReference type="Pfam" id="PF00483"/>
    </source>
</evidence>
<gene>
    <name evidence="4" type="ORF">SAMN06265377_2291</name>
</gene>
<dbReference type="PANTHER" id="PTHR43584:SF8">
    <property type="entry name" value="N-ACETYLMURAMATE ALPHA-1-PHOSPHATE URIDYLYLTRANSFERASE"/>
    <property type="match status" value="1"/>
</dbReference>
<evidence type="ECO:0000313" key="5">
    <source>
        <dbReference type="Proteomes" id="UP000219048"/>
    </source>
</evidence>
<organism evidence="4 5">
    <name type="scientific">Flagellimonas pacifica</name>
    <dbReference type="NCBI Taxonomy" id="1247520"/>
    <lineage>
        <taxon>Bacteria</taxon>
        <taxon>Pseudomonadati</taxon>
        <taxon>Bacteroidota</taxon>
        <taxon>Flavobacteriia</taxon>
        <taxon>Flavobacteriales</taxon>
        <taxon>Flavobacteriaceae</taxon>
        <taxon>Flagellimonas</taxon>
    </lineage>
</organism>
<dbReference type="InterPro" id="IPR005835">
    <property type="entry name" value="NTP_transferase_dom"/>
</dbReference>
<protein>
    <submittedName>
        <fullName evidence="4">Glucose-1-phosphate adenylyltransferase</fullName>
    </submittedName>
</protein>
<keyword evidence="2 4" id="KW-0548">Nucleotidyltransferase</keyword>
<accession>A0A285MVA5</accession>
<dbReference type="Proteomes" id="UP000219048">
    <property type="component" value="Unassembled WGS sequence"/>
</dbReference>
<dbReference type="PANTHER" id="PTHR43584">
    <property type="entry name" value="NUCLEOTIDYL TRANSFERASE"/>
    <property type="match status" value="1"/>
</dbReference>
<dbReference type="OrthoDB" id="9779926at2"/>
<evidence type="ECO:0000256" key="1">
    <source>
        <dbReference type="ARBA" id="ARBA00022679"/>
    </source>
</evidence>
<evidence type="ECO:0000256" key="2">
    <source>
        <dbReference type="ARBA" id="ARBA00022695"/>
    </source>
</evidence>
<keyword evidence="1 4" id="KW-0808">Transferase</keyword>
<sequence>MSKHKNLIILAGGASSRMKRPETSSEGLTQDEINQANQRSKGLITVGAEGRPMMDYVLYNAKKAGYSHIYIVIGENGELFREYYGNGSNNSFHGLSISFAVQYIPKGRKKPFGTADALYQAVEQFPELNNDYYSVCNSDNLYSVEALSALRNTNVPNAFIGYDRDAMDFPSERISRFALVKVDKEGYLLDIIEKPSENEVEEYRDSDGKLRVSMNAFKFDGRKMYQYLKDCPIHPERNEKELPTALLNMLKEYPKTAIGIPFSEHVPDLTAKEDIVEVKKYLSSKYAQLDWD</sequence>
<dbReference type="Gene3D" id="3.90.550.10">
    <property type="entry name" value="Spore Coat Polysaccharide Biosynthesis Protein SpsA, Chain A"/>
    <property type="match status" value="1"/>
</dbReference>
<evidence type="ECO:0000313" key="4">
    <source>
        <dbReference type="EMBL" id="SNZ00467.1"/>
    </source>
</evidence>
<name>A0A285MVA5_9FLAO</name>
<dbReference type="Pfam" id="PF00483">
    <property type="entry name" value="NTP_transferase"/>
    <property type="match status" value="1"/>
</dbReference>
<proteinExistence type="predicted"/>
<dbReference type="InterPro" id="IPR029044">
    <property type="entry name" value="Nucleotide-diphossugar_trans"/>
</dbReference>